<dbReference type="GO" id="GO:0016618">
    <property type="term" value="F:hydroxypyruvate reductase [NAD(P)H] activity"/>
    <property type="evidence" value="ECO:0007669"/>
    <property type="project" value="UniProtKB-EC"/>
</dbReference>
<dbReference type="InterPro" id="IPR006140">
    <property type="entry name" value="D-isomer_DH_NAD-bd"/>
</dbReference>
<dbReference type="PANTHER" id="PTHR43333:SF1">
    <property type="entry name" value="D-ISOMER SPECIFIC 2-HYDROXYACID DEHYDROGENASE NAD-BINDING DOMAIN-CONTAINING PROTEIN"/>
    <property type="match status" value="1"/>
</dbReference>
<dbReference type="PANTHER" id="PTHR43333">
    <property type="entry name" value="2-HACID_DH_C DOMAIN-CONTAINING PROTEIN"/>
    <property type="match status" value="1"/>
</dbReference>
<dbReference type="SUPFAM" id="SSF51735">
    <property type="entry name" value="NAD(P)-binding Rossmann-fold domains"/>
    <property type="match status" value="1"/>
</dbReference>
<dbReference type="Gene3D" id="3.40.50.720">
    <property type="entry name" value="NAD(P)-binding Rossmann-like Domain"/>
    <property type="match status" value="2"/>
</dbReference>
<dbReference type="EC" id="1.1.1.79" evidence="4"/>
<evidence type="ECO:0000313" key="4">
    <source>
        <dbReference type="EMBL" id="MDR6101602.1"/>
    </source>
</evidence>
<reference evidence="4" key="1">
    <citation type="submission" date="2023-08" db="EMBL/GenBank/DDBJ databases">
        <title>Functional and genomic diversity of the sorghum phyllosphere microbiome.</title>
        <authorList>
            <person name="Shade A."/>
        </authorList>
    </citation>
    <scope>NUCLEOTIDE SEQUENCE</scope>
    <source>
        <strain evidence="4">SORGH_AS_0974</strain>
    </source>
</reference>
<keyword evidence="1 4" id="KW-0560">Oxidoreductase</keyword>
<evidence type="ECO:0000313" key="5">
    <source>
        <dbReference type="Proteomes" id="UP001255601"/>
    </source>
</evidence>
<accession>A0AAJ2BAU8</accession>
<dbReference type="AlphaFoldDB" id="A0AAJ2BAU8"/>
<dbReference type="GO" id="GO:0030267">
    <property type="term" value="F:glyoxylate reductase (NADPH) activity"/>
    <property type="evidence" value="ECO:0007669"/>
    <property type="project" value="UniProtKB-EC"/>
</dbReference>
<evidence type="ECO:0000259" key="3">
    <source>
        <dbReference type="Pfam" id="PF02826"/>
    </source>
</evidence>
<evidence type="ECO:0000256" key="1">
    <source>
        <dbReference type="ARBA" id="ARBA00023002"/>
    </source>
</evidence>
<dbReference type="PROSITE" id="PS00671">
    <property type="entry name" value="D_2_HYDROXYACID_DH_3"/>
    <property type="match status" value="1"/>
</dbReference>
<proteinExistence type="predicted"/>
<comment type="caution">
    <text evidence="4">The sequence shown here is derived from an EMBL/GenBank/DDBJ whole genome shotgun (WGS) entry which is preliminary data.</text>
</comment>
<name>A0AAJ2BAU8_9HYPH</name>
<sequence>MISLKVQKENRPMIALVTRMAEDVEQLWLTALSLRMPDETIIPFRHLDEAARQQVDIAIVANPDPADIARLPGLKWIHSVWAGVERLVGELGESRLPIVRLIDPELSRTMAEAVLAWTYYLFRDMPAYAHFQRQRVWRQLPYRRPEEVRVGLLGMGALGTASALRLKDAGFSVMGWSRAEKSLEGVETVYGDKGLNHLLGRSDILVCLLPLTEETRGLLHRARLSALPKGACLINFARGPVVVSEDLIDALNAGAMKHAVLDVFDVEPLPAENPLWEHPAITVLPHISAPTDRETAAAIVAANILTYRSAGILPPTVDMERGY</sequence>
<dbReference type="InterPro" id="IPR036291">
    <property type="entry name" value="NAD(P)-bd_dom_sf"/>
</dbReference>
<dbReference type="EMBL" id="JAVIZC010000001">
    <property type="protein sequence ID" value="MDR6101602.1"/>
    <property type="molecule type" value="Genomic_DNA"/>
</dbReference>
<dbReference type="SUPFAM" id="SSF52283">
    <property type="entry name" value="Formate/glycerate dehydrogenase catalytic domain-like"/>
    <property type="match status" value="1"/>
</dbReference>
<protein>
    <submittedName>
        <fullName evidence="4">Glyoxylate/hydroxypyruvate reductase A</fullName>
        <ecNumber evidence="4">1.1.1.79</ecNumber>
        <ecNumber evidence="4">1.1.1.81</ecNumber>
    </submittedName>
</protein>
<dbReference type="EC" id="1.1.1.81" evidence="4"/>
<organism evidence="4 5">
    <name type="scientific">Agrobacterium larrymoorei</name>
    <dbReference type="NCBI Taxonomy" id="160699"/>
    <lineage>
        <taxon>Bacteria</taxon>
        <taxon>Pseudomonadati</taxon>
        <taxon>Pseudomonadota</taxon>
        <taxon>Alphaproteobacteria</taxon>
        <taxon>Hyphomicrobiales</taxon>
        <taxon>Rhizobiaceae</taxon>
        <taxon>Rhizobium/Agrobacterium group</taxon>
        <taxon>Agrobacterium</taxon>
    </lineage>
</organism>
<dbReference type="Pfam" id="PF02826">
    <property type="entry name" value="2-Hacid_dh_C"/>
    <property type="match status" value="1"/>
</dbReference>
<dbReference type="InterPro" id="IPR029753">
    <property type="entry name" value="D-isomer_DH_CS"/>
</dbReference>
<evidence type="ECO:0000256" key="2">
    <source>
        <dbReference type="ARBA" id="ARBA00023027"/>
    </source>
</evidence>
<dbReference type="CDD" id="cd12164">
    <property type="entry name" value="GDH_like_2"/>
    <property type="match status" value="1"/>
</dbReference>
<keyword evidence="2" id="KW-0520">NAD</keyword>
<dbReference type="Proteomes" id="UP001255601">
    <property type="component" value="Unassembled WGS sequence"/>
</dbReference>
<gene>
    <name evidence="4" type="ORF">QE369_001780</name>
</gene>
<feature type="domain" description="D-isomer specific 2-hydroxyacid dehydrogenase NAD-binding" evidence="3">
    <location>
        <begin position="120"/>
        <end position="288"/>
    </location>
</feature>
<dbReference type="GO" id="GO:0051287">
    <property type="term" value="F:NAD binding"/>
    <property type="evidence" value="ECO:0007669"/>
    <property type="project" value="InterPro"/>
</dbReference>